<evidence type="ECO:0000256" key="1">
    <source>
        <dbReference type="ARBA" id="ARBA00022741"/>
    </source>
</evidence>
<dbReference type="AlphaFoldDB" id="A0ABC8TV74"/>
<gene>
    <name evidence="3" type="ORF">ILEXP_LOCUS41027</name>
</gene>
<dbReference type="GO" id="GO:0005524">
    <property type="term" value="F:ATP binding"/>
    <property type="evidence" value="ECO:0007669"/>
    <property type="project" value="UniProtKB-KW"/>
</dbReference>
<reference evidence="3 4" key="1">
    <citation type="submission" date="2024-02" db="EMBL/GenBank/DDBJ databases">
        <authorList>
            <person name="Vignale AGUSTIN F."/>
            <person name="Sosa J E."/>
            <person name="Modenutti C."/>
        </authorList>
    </citation>
    <scope>NUCLEOTIDE SEQUENCE [LARGE SCALE GENOMIC DNA]</scope>
</reference>
<dbReference type="Gene3D" id="3.30.30.30">
    <property type="match status" value="1"/>
</dbReference>
<keyword evidence="4" id="KW-1185">Reference proteome</keyword>
<organism evidence="3 4">
    <name type="scientific">Ilex paraguariensis</name>
    <name type="common">yerba mate</name>
    <dbReference type="NCBI Taxonomy" id="185542"/>
    <lineage>
        <taxon>Eukaryota</taxon>
        <taxon>Viridiplantae</taxon>
        <taxon>Streptophyta</taxon>
        <taxon>Embryophyta</taxon>
        <taxon>Tracheophyta</taxon>
        <taxon>Spermatophyta</taxon>
        <taxon>Magnoliopsida</taxon>
        <taxon>eudicotyledons</taxon>
        <taxon>Gunneridae</taxon>
        <taxon>Pentapetalae</taxon>
        <taxon>asterids</taxon>
        <taxon>campanulids</taxon>
        <taxon>Aquifoliales</taxon>
        <taxon>Aquifoliaceae</taxon>
        <taxon>Ilex</taxon>
    </lineage>
</organism>
<dbReference type="Pfam" id="PF00012">
    <property type="entry name" value="HSP70"/>
    <property type="match status" value="1"/>
</dbReference>
<dbReference type="EMBL" id="CAUOFW020005747">
    <property type="protein sequence ID" value="CAK9171460.1"/>
    <property type="molecule type" value="Genomic_DNA"/>
</dbReference>
<comment type="caution">
    <text evidence="3">The sequence shown here is derived from an EMBL/GenBank/DDBJ whole genome shotgun (WGS) entry which is preliminary data.</text>
</comment>
<evidence type="ECO:0000313" key="4">
    <source>
        <dbReference type="Proteomes" id="UP001642360"/>
    </source>
</evidence>
<evidence type="ECO:0000256" key="2">
    <source>
        <dbReference type="ARBA" id="ARBA00022840"/>
    </source>
</evidence>
<name>A0ABC8TV74_9AQUA</name>
<sequence length="183" mass="20610">MCVRIGRLEVVAESMEKKFDTFVSYCTTSMSMIEKRQGEIGHIMSQFVDKSAIAKEVELDDPQAAEGHHPVEMADVVFLRLTHINADMEHAFYCYIFDKNFPSERFNVASVQSDIKLWPFKVISGPANKPRTVVNYKGEDKPFVAEEISIVVLINMKENAAEAFHNVVLVGGSTRIPKGQQLL</sequence>
<proteinExistence type="predicted"/>
<dbReference type="FunFam" id="3.30.30.30:FF:000001">
    <property type="entry name" value="heat shock 70 kDa protein-like"/>
    <property type="match status" value="1"/>
</dbReference>
<evidence type="ECO:0000313" key="3">
    <source>
        <dbReference type="EMBL" id="CAK9171460.1"/>
    </source>
</evidence>
<protein>
    <submittedName>
        <fullName evidence="3">Uncharacterized protein</fullName>
    </submittedName>
</protein>
<dbReference type="PANTHER" id="PTHR19375">
    <property type="entry name" value="HEAT SHOCK PROTEIN 70KDA"/>
    <property type="match status" value="1"/>
</dbReference>
<dbReference type="InterPro" id="IPR013126">
    <property type="entry name" value="Hsp_70_fam"/>
</dbReference>
<keyword evidence="2" id="KW-0067">ATP-binding</keyword>
<dbReference type="Proteomes" id="UP001642360">
    <property type="component" value="Unassembled WGS sequence"/>
</dbReference>
<keyword evidence="1" id="KW-0547">Nucleotide-binding</keyword>
<accession>A0ABC8TV74</accession>